<name>A0A4S4KDB9_9APHY</name>
<dbReference type="AlphaFoldDB" id="A0A4S4KDB9"/>
<dbReference type="GO" id="GO:0005615">
    <property type="term" value="C:extracellular space"/>
    <property type="evidence" value="ECO:0007669"/>
    <property type="project" value="UniProtKB-KW"/>
</dbReference>
<evidence type="ECO:0000256" key="1">
    <source>
        <dbReference type="ARBA" id="ARBA00004613"/>
    </source>
</evidence>
<dbReference type="Gene3D" id="3.30.429.10">
    <property type="entry name" value="Macrophage Migration Inhibitory Factor"/>
    <property type="match status" value="1"/>
</dbReference>
<evidence type="ECO:0000256" key="11">
    <source>
        <dbReference type="ARBA" id="ARBA00041912"/>
    </source>
</evidence>
<sequence>MPLLELQTNAKLDDPKAFIEEFSELAAELLKTPLEYICVNYKYSEHLAFAGTFEPALLLSVVSYFPQNEMGSLG</sequence>
<dbReference type="InterPro" id="IPR001398">
    <property type="entry name" value="Macrophage_inhib_fac"/>
</dbReference>
<dbReference type="SUPFAM" id="SSF55331">
    <property type="entry name" value="Tautomerase/MIF"/>
    <property type="match status" value="1"/>
</dbReference>
<comment type="catalytic activity">
    <reaction evidence="7">
        <text>L-dopachrome = 5,6-dihydroxyindole-2-carboxylate</text>
        <dbReference type="Rhea" id="RHEA:13041"/>
        <dbReference type="ChEBI" id="CHEBI:16875"/>
        <dbReference type="ChEBI" id="CHEBI:57509"/>
        <dbReference type="EC" id="5.3.3.12"/>
    </reaction>
</comment>
<evidence type="ECO:0000313" key="13">
    <source>
        <dbReference type="EMBL" id="THG96084.1"/>
    </source>
</evidence>
<protein>
    <recommendedName>
        <fullName evidence="12">L-dopachrome isomerase</fullName>
        <ecNumber evidence="9">5.3.2.1</ecNumber>
        <ecNumber evidence="8">5.3.3.12</ecNumber>
    </recommendedName>
    <alternativeName>
        <fullName evidence="10">L-dopachrome tautomerase</fullName>
    </alternativeName>
    <alternativeName>
        <fullName evidence="11">Phenylpyruvate tautomerase</fullName>
    </alternativeName>
</protein>
<keyword evidence="14" id="KW-1185">Reference proteome</keyword>
<keyword evidence="4" id="KW-0964">Secreted</keyword>
<comment type="similarity">
    <text evidence="2">Belongs to the MIF family.</text>
</comment>
<organism evidence="13 14">
    <name type="scientific">Hermanssonia centrifuga</name>
    <dbReference type="NCBI Taxonomy" id="98765"/>
    <lineage>
        <taxon>Eukaryota</taxon>
        <taxon>Fungi</taxon>
        <taxon>Dikarya</taxon>
        <taxon>Basidiomycota</taxon>
        <taxon>Agaricomycotina</taxon>
        <taxon>Agaricomycetes</taxon>
        <taxon>Polyporales</taxon>
        <taxon>Meruliaceae</taxon>
        <taxon>Hermanssonia</taxon>
    </lineage>
</organism>
<evidence type="ECO:0000256" key="5">
    <source>
        <dbReference type="ARBA" id="ARBA00023235"/>
    </source>
</evidence>
<comment type="caution">
    <text evidence="13">The sequence shown here is derived from an EMBL/GenBank/DDBJ whole genome shotgun (WGS) entry which is preliminary data.</text>
</comment>
<evidence type="ECO:0000256" key="9">
    <source>
        <dbReference type="ARBA" id="ARBA00039086"/>
    </source>
</evidence>
<dbReference type="GO" id="GO:0004167">
    <property type="term" value="F:dopachrome isomerase activity"/>
    <property type="evidence" value="ECO:0007669"/>
    <property type="project" value="UniProtKB-EC"/>
</dbReference>
<dbReference type="Proteomes" id="UP000309038">
    <property type="component" value="Unassembled WGS sequence"/>
</dbReference>
<evidence type="ECO:0000313" key="14">
    <source>
        <dbReference type="Proteomes" id="UP000309038"/>
    </source>
</evidence>
<evidence type="ECO:0000256" key="2">
    <source>
        <dbReference type="ARBA" id="ARBA00005851"/>
    </source>
</evidence>
<evidence type="ECO:0000256" key="10">
    <source>
        <dbReference type="ARBA" id="ARBA00041631"/>
    </source>
</evidence>
<gene>
    <name evidence="13" type="ORF">EW026_g5687</name>
</gene>
<dbReference type="EC" id="5.3.3.12" evidence="8"/>
<comment type="subcellular location">
    <subcellularLocation>
        <location evidence="1">Secreted</location>
    </subcellularLocation>
</comment>
<evidence type="ECO:0000256" key="4">
    <source>
        <dbReference type="ARBA" id="ARBA00022525"/>
    </source>
</evidence>
<reference evidence="13 14" key="1">
    <citation type="submission" date="2019-02" db="EMBL/GenBank/DDBJ databases">
        <title>Genome sequencing of the rare red list fungi Phlebia centrifuga.</title>
        <authorList>
            <person name="Buettner E."/>
            <person name="Kellner H."/>
        </authorList>
    </citation>
    <scope>NUCLEOTIDE SEQUENCE [LARGE SCALE GENOMIC DNA]</scope>
    <source>
        <strain evidence="13 14">DSM 108282</strain>
    </source>
</reference>
<dbReference type="EC" id="5.3.2.1" evidence="9"/>
<dbReference type="Pfam" id="PF01187">
    <property type="entry name" value="MIF"/>
    <property type="match status" value="1"/>
</dbReference>
<evidence type="ECO:0000256" key="3">
    <source>
        <dbReference type="ARBA" id="ARBA00022514"/>
    </source>
</evidence>
<dbReference type="PANTHER" id="PTHR11954">
    <property type="entry name" value="D-DOPACHROME DECARBOXYLASE"/>
    <property type="match status" value="1"/>
</dbReference>
<dbReference type="PANTHER" id="PTHR11954:SF6">
    <property type="entry name" value="MACROPHAGE MIGRATION INHIBITORY FACTOR"/>
    <property type="match status" value="1"/>
</dbReference>
<evidence type="ECO:0000256" key="6">
    <source>
        <dbReference type="ARBA" id="ARBA00036735"/>
    </source>
</evidence>
<proteinExistence type="inferred from homology"/>
<accession>A0A4S4KDB9</accession>
<dbReference type="GO" id="GO:0050178">
    <property type="term" value="F:phenylpyruvate tautomerase activity"/>
    <property type="evidence" value="ECO:0007669"/>
    <property type="project" value="UniProtKB-EC"/>
</dbReference>
<keyword evidence="5" id="KW-0413">Isomerase</keyword>
<comment type="catalytic activity">
    <reaction evidence="6">
        <text>3-phenylpyruvate = enol-phenylpyruvate</text>
        <dbReference type="Rhea" id="RHEA:17097"/>
        <dbReference type="ChEBI" id="CHEBI:16815"/>
        <dbReference type="ChEBI" id="CHEBI:18005"/>
        <dbReference type="EC" id="5.3.2.1"/>
    </reaction>
</comment>
<evidence type="ECO:0000256" key="12">
    <source>
        <dbReference type="ARBA" id="ARBA00042730"/>
    </source>
</evidence>
<keyword evidence="3" id="KW-0202">Cytokine</keyword>
<dbReference type="EMBL" id="SGPJ01000263">
    <property type="protein sequence ID" value="THG96084.1"/>
    <property type="molecule type" value="Genomic_DNA"/>
</dbReference>
<evidence type="ECO:0000256" key="7">
    <source>
        <dbReference type="ARBA" id="ARBA00036823"/>
    </source>
</evidence>
<dbReference type="InterPro" id="IPR014347">
    <property type="entry name" value="Tautomerase/MIF_sf"/>
</dbReference>
<evidence type="ECO:0000256" key="8">
    <source>
        <dbReference type="ARBA" id="ARBA00038932"/>
    </source>
</evidence>